<evidence type="ECO:0000313" key="2">
    <source>
        <dbReference type="EMBL" id="QBR89186.1"/>
    </source>
</evidence>
<keyword evidence="1" id="KW-0812">Transmembrane</keyword>
<dbReference type="RefSeq" id="WP_135067436.1">
    <property type="nucleotide sequence ID" value="NZ_CP038266.1"/>
</dbReference>
<keyword evidence="1" id="KW-1133">Transmembrane helix</keyword>
<feature type="transmembrane region" description="Helical" evidence="1">
    <location>
        <begin position="200"/>
        <end position="217"/>
    </location>
</feature>
<gene>
    <name evidence="2" type="ORF">E4K62_11120</name>
</gene>
<accession>A0ABX5SSQ8</accession>
<keyword evidence="3" id="KW-1185">Reference proteome</keyword>
<evidence type="ECO:0008006" key="4">
    <source>
        <dbReference type="Google" id="ProtNLM"/>
    </source>
</evidence>
<proteinExistence type="predicted"/>
<evidence type="ECO:0000256" key="1">
    <source>
        <dbReference type="SAM" id="Phobius"/>
    </source>
</evidence>
<dbReference type="Proteomes" id="UP000295748">
    <property type="component" value="Chromosome"/>
</dbReference>
<feature type="transmembrane region" description="Helical" evidence="1">
    <location>
        <begin position="255"/>
        <end position="274"/>
    </location>
</feature>
<feature type="transmembrane region" description="Helical" evidence="1">
    <location>
        <begin position="229"/>
        <end position="249"/>
    </location>
</feature>
<organism evidence="2 3">
    <name type="scientific">Microbacterium wangchenii</name>
    <dbReference type="NCBI Taxonomy" id="2541726"/>
    <lineage>
        <taxon>Bacteria</taxon>
        <taxon>Bacillati</taxon>
        <taxon>Actinomycetota</taxon>
        <taxon>Actinomycetes</taxon>
        <taxon>Micrococcales</taxon>
        <taxon>Microbacteriaceae</taxon>
        <taxon>Microbacterium</taxon>
    </lineage>
</organism>
<protein>
    <recommendedName>
        <fullName evidence="4">Zinc ribbon domain-containing protein</fullName>
    </recommendedName>
</protein>
<reference evidence="2 3" key="1">
    <citation type="submission" date="2019-03" db="EMBL/GenBank/DDBJ databases">
        <authorList>
            <person name="Dong K."/>
        </authorList>
    </citation>
    <scope>NUCLEOTIDE SEQUENCE [LARGE SCALE GENOMIC DNA]</scope>
    <source>
        <strain evidence="3">dk512</strain>
    </source>
</reference>
<sequence length="291" mass="31540">MAAQECEFCHAELDSSDRFCAACLLPVAPSHPASVALRVDPAEIRLDAGEQRCSLQLFVDNNDAVEPLHIWLAGESDDRAVLLRFDPDEVVVPAQATATVGVAVRAPRPRAAGSMTRQLLFTARDGWREITVSATLVQSTPDWRPAVRIVLVLFGFLFVVLGSFMPWIQGSATALLTTQAIRDVFSDPDGVLQWQRLIEPLARIVVLILAVLMLVGLRRRARTLMRESAVLIALLTAGLVISAAIAGGYPGPSYGALFVWFGALLGYIGAALAVSPRRPRDGGRFEADRDQ</sequence>
<keyword evidence="1" id="KW-0472">Membrane</keyword>
<name>A0ABX5SSQ8_9MICO</name>
<evidence type="ECO:0000313" key="3">
    <source>
        <dbReference type="Proteomes" id="UP000295748"/>
    </source>
</evidence>
<feature type="transmembrane region" description="Helical" evidence="1">
    <location>
        <begin position="149"/>
        <end position="168"/>
    </location>
</feature>
<dbReference type="EMBL" id="CP038266">
    <property type="protein sequence ID" value="QBR89186.1"/>
    <property type="molecule type" value="Genomic_DNA"/>
</dbReference>